<protein>
    <submittedName>
        <fullName evidence="9">Acyl-CoA dehydrogenase</fullName>
    </submittedName>
</protein>
<keyword evidence="10" id="KW-1185">Reference proteome</keyword>
<evidence type="ECO:0000256" key="3">
    <source>
        <dbReference type="ARBA" id="ARBA00022630"/>
    </source>
</evidence>
<dbReference type="InterPro" id="IPR013786">
    <property type="entry name" value="AcylCoA_DH/ox_N"/>
</dbReference>
<keyword evidence="4" id="KW-0274">FAD</keyword>
<feature type="domain" description="Acyl-CoA dehydrogenase/oxidase C-terminal" evidence="6">
    <location>
        <begin position="222"/>
        <end position="334"/>
    </location>
</feature>
<evidence type="ECO:0000256" key="4">
    <source>
        <dbReference type="ARBA" id="ARBA00022827"/>
    </source>
</evidence>
<keyword evidence="3" id="KW-0285">Flavoprotein</keyword>
<evidence type="ECO:0000256" key="5">
    <source>
        <dbReference type="ARBA" id="ARBA00023002"/>
    </source>
</evidence>
<sequence length="723" mass="75826">MPIGLTEEQTELAEAVAGFVARHAPREATRAALDGLAAGGTPDGWDALAAQGLLAVHLPEKHGGGGGTGLDLAVVVEEMARGLFPGPFLSTVLTSAILTWATDGPAPGHVLERFAEGARATCALDPGGLTARKTADGYAVTGTTDHLLSPAHADLILVGAQAEDGAIWFLVEGGRLAPGDLGQVAGVDPTRGLGRLTLKEYEVPHSSLVSVDGTRARDLAAALFAAEAVGLIRWCLETGIEYVKTREQFGRPVGSFQAVKHKCARMFIELETMTAAAWDAARAVGGPDEQLELAAAAAALVCVPAARRLGLETITLLGGIGYTWEHDAHLAWRRGISLGALLGPPADWERRLGAAALAGERDFTIELPEENAAFRAEIAQLLDKAAALPEPDRRVHLADNGLVAPHYPAPYGRAATPMEQIVIAQEYERAGLDQPSTVIGEWALPTVLAHGTAEQIETFVPATLRGAVVWCQLFSEPGAGSDLASLTTRAVKVDGGWRITGQKVWTSSAHEADWGICLARTDPQAPKHKGLSYFLVDMRSAGVEVRPLREANGGYLFNEVFLNDVFVPDARLVGEPGQGWTLARTTLGNERVSIGRMSLTQLDLPALARAGGAPSGESVLREFGRLTAGIQAIAAMGLRTTLRSVSGLRPGAEASVIKVAAGLQTAAIADAALNWAGSPAARDGEVDEVVHAYLSVPPQLIGGGTVEIQLNVISERILGLPRG</sequence>
<dbReference type="Pfam" id="PF00441">
    <property type="entry name" value="Acyl-CoA_dh_1"/>
    <property type="match status" value="2"/>
</dbReference>
<dbReference type="SUPFAM" id="SSF47203">
    <property type="entry name" value="Acyl-CoA dehydrogenase C-terminal domain-like"/>
    <property type="match status" value="2"/>
</dbReference>
<dbReference type="GO" id="GO:0016627">
    <property type="term" value="F:oxidoreductase activity, acting on the CH-CH group of donors"/>
    <property type="evidence" value="ECO:0007669"/>
    <property type="project" value="InterPro"/>
</dbReference>
<dbReference type="InterPro" id="IPR046373">
    <property type="entry name" value="Acyl-CoA_Oxase/DH_mid-dom_sf"/>
</dbReference>
<evidence type="ECO:0000256" key="2">
    <source>
        <dbReference type="ARBA" id="ARBA00009347"/>
    </source>
</evidence>
<accession>A0A1H6E9C4</accession>
<dbReference type="InterPro" id="IPR006091">
    <property type="entry name" value="Acyl-CoA_Oxase/DH_mid-dom"/>
</dbReference>
<feature type="domain" description="Acyl-CoA oxidase/dehydrogenase middle" evidence="7">
    <location>
        <begin position="471"/>
        <end position="565"/>
    </location>
</feature>
<evidence type="ECO:0000259" key="7">
    <source>
        <dbReference type="Pfam" id="PF02770"/>
    </source>
</evidence>
<feature type="domain" description="Acyl-CoA dehydrogenase/oxidase C-terminal" evidence="6">
    <location>
        <begin position="577"/>
        <end position="718"/>
    </location>
</feature>
<dbReference type="PANTHER" id="PTHR43292:SF4">
    <property type="entry name" value="ACYL-COA DEHYDROGENASE FADE34"/>
    <property type="match status" value="1"/>
</dbReference>
<proteinExistence type="inferred from homology"/>
<evidence type="ECO:0000259" key="8">
    <source>
        <dbReference type="Pfam" id="PF02771"/>
    </source>
</evidence>
<gene>
    <name evidence="9" type="ORF">SAMN04489712_13925</name>
</gene>
<keyword evidence="5" id="KW-0560">Oxidoreductase</keyword>
<dbReference type="FunFam" id="2.40.110.10:FF:000011">
    <property type="entry name" value="Acyl-CoA dehydrogenase FadE34"/>
    <property type="match status" value="1"/>
</dbReference>
<organism evidence="9 10">
    <name type="scientific">Thermomonospora echinospora</name>
    <dbReference type="NCBI Taxonomy" id="1992"/>
    <lineage>
        <taxon>Bacteria</taxon>
        <taxon>Bacillati</taxon>
        <taxon>Actinomycetota</taxon>
        <taxon>Actinomycetes</taxon>
        <taxon>Streptosporangiales</taxon>
        <taxon>Thermomonosporaceae</taxon>
        <taxon>Thermomonospora</taxon>
    </lineage>
</organism>
<dbReference type="EMBL" id="FNVO01000039">
    <property type="protein sequence ID" value="SEG93536.1"/>
    <property type="molecule type" value="Genomic_DNA"/>
</dbReference>
<feature type="domain" description="Acyl-CoA dehydrogenase/oxidase N-terminal" evidence="8">
    <location>
        <begin position="379"/>
        <end position="466"/>
    </location>
</feature>
<comment type="similarity">
    <text evidence="2">Belongs to the acyl-CoA dehydrogenase family.</text>
</comment>
<comment type="cofactor">
    <cofactor evidence="1">
        <name>FAD</name>
        <dbReference type="ChEBI" id="CHEBI:57692"/>
    </cofactor>
</comment>
<dbReference type="InterPro" id="IPR037069">
    <property type="entry name" value="AcylCoA_DH/ox_N_sf"/>
</dbReference>
<dbReference type="AlphaFoldDB" id="A0A1H6E9C4"/>
<dbReference type="InterPro" id="IPR052161">
    <property type="entry name" value="Mycobact_Acyl-CoA_DH"/>
</dbReference>
<name>A0A1H6E9C4_9ACTN</name>
<reference evidence="10" key="1">
    <citation type="submission" date="2016-10" db="EMBL/GenBank/DDBJ databases">
        <authorList>
            <person name="Varghese N."/>
            <person name="Submissions S."/>
        </authorList>
    </citation>
    <scope>NUCLEOTIDE SEQUENCE [LARGE SCALE GENOMIC DNA]</scope>
    <source>
        <strain evidence="10">DSM 43163</strain>
    </source>
</reference>
<dbReference type="Gene3D" id="2.40.110.10">
    <property type="entry name" value="Butyryl-CoA Dehydrogenase, subunit A, domain 2"/>
    <property type="match status" value="2"/>
</dbReference>
<dbReference type="InterPro" id="IPR036250">
    <property type="entry name" value="AcylCo_DH-like_C"/>
</dbReference>
<evidence type="ECO:0000313" key="9">
    <source>
        <dbReference type="EMBL" id="SEG93536.1"/>
    </source>
</evidence>
<dbReference type="InterPro" id="IPR009100">
    <property type="entry name" value="AcylCoA_DH/oxidase_NM_dom_sf"/>
</dbReference>
<feature type="domain" description="Acyl-CoA dehydrogenase/oxidase N-terminal" evidence="8">
    <location>
        <begin position="6"/>
        <end position="103"/>
    </location>
</feature>
<dbReference type="OrthoDB" id="2431337at2"/>
<dbReference type="Pfam" id="PF02771">
    <property type="entry name" value="Acyl-CoA_dh_N"/>
    <property type="match status" value="2"/>
</dbReference>
<evidence type="ECO:0000256" key="1">
    <source>
        <dbReference type="ARBA" id="ARBA00001974"/>
    </source>
</evidence>
<dbReference type="Proteomes" id="UP000236723">
    <property type="component" value="Unassembled WGS sequence"/>
</dbReference>
<dbReference type="GO" id="GO:0005886">
    <property type="term" value="C:plasma membrane"/>
    <property type="evidence" value="ECO:0007669"/>
    <property type="project" value="TreeGrafter"/>
</dbReference>
<dbReference type="PANTHER" id="PTHR43292">
    <property type="entry name" value="ACYL-COA DEHYDROGENASE"/>
    <property type="match status" value="1"/>
</dbReference>
<dbReference type="GO" id="GO:0050660">
    <property type="term" value="F:flavin adenine dinucleotide binding"/>
    <property type="evidence" value="ECO:0007669"/>
    <property type="project" value="InterPro"/>
</dbReference>
<dbReference type="SUPFAM" id="SSF56645">
    <property type="entry name" value="Acyl-CoA dehydrogenase NM domain-like"/>
    <property type="match status" value="2"/>
</dbReference>
<dbReference type="RefSeq" id="WP_103944662.1">
    <property type="nucleotide sequence ID" value="NZ_FNVO01000039.1"/>
</dbReference>
<evidence type="ECO:0000313" key="10">
    <source>
        <dbReference type="Proteomes" id="UP000236723"/>
    </source>
</evidence>
<dbReference type="Gene3D" id="1.10.540.10">
    <property type="entry name" value="Acyl-CoA dehydrogenase/oxidase, N-terminal domain"/>
    <property type="match status" value="2"/>
</dbReference>
<dbReference type="InterPro" id="IPR009075">
    <property type="entry name" value="AcylCo_DH/oxidase_C"/>
</dbReference>
<evidence type="ECO:0000259" key="6">
    <source>
        <dbReference type="Pfam" id="PF00441"/>
    </source>
</evidence>
<dbReference type="Pfam" id="PF02770">
    <property type="entry name" value="Acyl-CoA_dh_M"/>
    <property type="match status" value="1"/>
</dbReference>
<dbReference type="Gene3D" id="1.20.140.10">
    <property type="entry name" value="Butyryl-CoA Dehydrogenase, subunit A, domain 3"/>
    <property type="match status" value="2"/>
</dbReference>